<dbReference type="InterPro" id="IPR050268">
    <property type="entry name" value="NADH-dep_flavin_reductase"/>
</dbReference>
<feature type="compositionally biased region" description="Pro residues" evidence="2">
    <location>
        <begin position="166"/>
        <end position="179"/>
    </location>
</feature>
<dbReference type="RefSeq" id="WP_345711944.1">
    <property type="nucleotide sequence ID" value="NZ_BAABIL010000210.1"/>
</dbReference>
<dbReference type="EMBL" id="BAABIL010000210">
    <property type="protein sequence ID" value="GAA4975901.1"/>
    <property type="molecule type" value="Genomic_DNA"/>
</dbReference>
<evidence type="ECO:0000259" key="3">
    <source>
        <dbReference type="SMART" id="SM00903"/>
    </source>
</evidence>
<comment type="caution">
    <text evidence="4">The sequence shown here is derived from an EMBL/GenBank/DDBJ whole genome shotgun (WGS) entry which is preliminary data.</text>
</comment>
<feature type="region of interest" description="Disordered" evidence="2">
    <location>
        <begin position="166"/>
        <end position="189"/>
    </location>
</feature>
<name>A0ABP9HQU8_9ACTN</name>
<sequence>MTVPASAQPDFRAAFRKAASSVWVVTTVLDGAPVGFTAISVASVSVAPPLVSFNTSRTSSSLPALLATRRYAAHLLAGDGEAVARRFAGPAADRFADRAGWRWGADGLPELLGTAARLGGAVASFTEAGDSLLVLGEVAAVTVGEAPPLVHHDRSYVSAVALPAAPPATQPTPAAPATPPRRHLEAVAR</sequence>
<dbReference type="Proteomes" id="UP001501195">
    <property type="component" value="Unassembled WGS sequence"/>
</dbReference>
<dbReference type="Gene3D" id="2.30.110.10">
    <property type="entry name" value="Electron Transport, Fmn-binding Protein, Chain A"/>
    <property type="match status" value="1"/>
</dbReference>
<evidence type="ECO:0000256" key="1">
    <source>
        <dbReference type="ARBA" id="ARBA00023002"/>
    </source>
</evidence>
<evidence type="ECO:0000256" key="2">
    <source>
        <dbReference type="SAM" id="MobiDB-lite"/>
    </source>
</evidence>
<dbReference type="InterPro" id="IPR012349">
    <property type="entry name" value="Split_barrel_FMN-bd"/>
</dbReference>
<evidence type="ECO:0000313" key="4">
    <source>
        <dbReference type="EMBL" id="GAA4975901.1"/>
    </source>
</evidence>
<protein>
    <submittedName>
        <fullName evidence="4">Flavin reductase family protein</fullName>
    </submittedName>
</protein>
<dbReference type="Pfam" id="PF01613">
    <property type="entry name" value="Flavin_Reduct"/>
    <property type="match status" value="1"/>
</dbReference>
<accession>A0ABP9HQU8</accession>
<dbReference type="InterPro" id="IPR002563">
    <property type="entry name" value="Flavin_Rdtase-like_dom"/>
</dbReference>
<dbReference type="PANTHER" id="PTHR30466">
    <property type="entry name" value="FLAVIN REDUCTASE"/>
    <property type="match status" value="1"/>
</dbReference>
<keyword evidence="5" id="KW-1185">Reference proteome</keyword>
<reference evidence="5" key="1">
    <citation type="journal article" date="2019" name="Int. J. Syst. Evol. Microbiol.">
        <title>The Global Catalogue of Microorganisms (GCM) 10K type strain sequencing project: providing services to taxonomists for standard genome sequencing and annotation.</title>
        <authorList>
            <consortium name="The Broad Institute Genomics Platform"/>
            <consortium name="The Broad Institute Genome Sequencing Center for Infectious Disease"/>
            <person name="Wu L."/>
            <person name="Ma J."/>
        </authorList>
    </citation>
    <scope>NUCLEOTIDE SEQUENCE [LARGE SCALE GENOMIC DNA]</scope>
    <source>
        <strain evidence="5">JCM 18126</strain>
    </source>
</reference>
<organism evidence="4 5">
    <name type="scientific">Kineococcus glutinatus</name>
    <dbReference type="NCBI Taxonomy" id="1070872"/>
    <lineage>
        <taxon>Bacteria</taxon>
        <taxon>Bacillati</taxon>
        <taxon>Actinomycetota</taxon>
        <taxon>Actinomycetes</taxon>
        <taxon>Kineosporiales</taxon>
        <taxon>Kineosporiaceae</taxon>
        <taxon>Kineococcus</taxon>
    </lineage>
</organism>
<keyword evidence="1" id="KW-0560">Oxidoreductase</keyword>
<dbReference type="PANTHER" id="PTHR30466:SF1">
    <property type="entry name" value="FMN REDUCTASE (NADH) RUTF"/>
    <property type="match status" value="1"/>
</dbReference>
<dbReference type="SMART" id="SM00903">
    <property type="entry name" value="Flavin_Reduct"/>
    <property type="match status" value="1"/>
</dbReference>
<dbReference type="SUPFAM" id="SSF50475">
    <property type="entry name" value="FMN-binding split barrel"/>
    <property type="match status" value="1"/>
</dbReference>
<evidence type="ECO:0000313" key="5">
    <source>
        <dbReference type="Proteomes" id="UP001501195"/>
    </source>
</evidence>
<gene>
    <name evidence="4" type="ORF">GCM10023225_16190</name>
</gene>
<proteinExistence type="predicted"/>
<feature type="domain" description="Flavin reductase like" evidence="3">
    <location>
        <begin position="15"/>
        <end position="158"/>
    </location>
</feature>